<evidence type="ECO:0000259" key="2">
    <source>
        <dbReference type="PROSITE" id="PS50181"/>
    </source>
</evidence>
<dbReference type="Proteomes" id="UP000620124">
    <property type="component" value="Unassembled WGS sequence"/>
</dbReference>
<dbReference type="OrthoDB" id="3099407at2759"/>
<sequence length="584" mass="64676">MTRSHRANRGEAGAAGVAPPGSNKWNIFTCIGDIFTRGTRGWIWGGVEVIFIVIPLCFSSCFFAVGSHACLYLFTAVSEMQCRGQNPTAIKLPDFGCQSQEWIDLWSAAQNKYTSHLTFYLSSRFESMLPALTSLGDDLLVQILSFSDIATVLRLSQVNRYLRTLTTVKQLWLSLLADLWMKGIAETCIEIEVGGPSLKCNELIQMAKTAVKGPPQESFSQPKAMYEVALRSDTTNGSKPADTFQYARLVRGGRLVAVACATSLSLWDIPAGRQVWERRVAFEIFAAEPINVSESVVIGLILQQGQGKVFELTVINVRTGNAVGYWGIKMPNYGAYLSRQLSLCGEFAALIVCTGCILLMNWRERTAVYVRGLPMGLKNPCISLVPGYMLLTSQVSKTSETQLGIYRLADLADRWTAIVNSPSTTSFPDTYFEPLLVETPTYKGETLCNNSYSYLSALRSPAREDTYLVAFHASSQNFGIVFKYFLSVHPSETGDKEKISFRLAGQTLTPYNAHYFTLTYTGLALDSHSSGATLYRLPLGNQEAGMHREVVFENDNISVHDISSYGSVIVSMWATDVLRISYYQ</sequence>
<dbReference type="SUPFAM" id="SSF81383">
    <property type="entry name" value="F-box domain"/>
    <property type="match status" value="1"/>
</dbReference>
<dbReference type="AlphaFoldDB" id="A0A8H7DG81"/>
<keyword evidence="1" id="KW-0472">Membrane</keyword>
<protein>
    <recommendedName>
        <fullName evidence="2">F-box domain-containing protein</fullName>
    </recommendedName>
</protein>
<evidence type="ECO:0000313" key="3">
    <source>
        <dbReference type="EMBL" id="KAF7371982.1"/>
    </source>
</evidence>
<dbReference type="InterPro" id="IPR001810">
    <property type="entry name" value="F-box_dom"/>
</dbReference>
<feature type="transmembrane region" description="Helical" evidence="1">
    <location>
        <begin position="49"/>
        <end position="74"/>
    </location>
</feature>
<evidence type="ECO:0000313" key="4">
    <source>
        <dbReference type="Proteomes" id="UP000620124"/>
    </source>
</evidence>
<keyword evidence="1" id="KW-1133">Transmembrane helix</keyword>
<evidence type="ECO:0000256" key="1">
    <source>
        <dbReference type="SAM" id="Phobius"/>
    </source>
</evidence>
<comment type="caution">
    <text evidence="3">The sequence shown here is derived from an EMBL/GenBank/DDBJ whole genome shotgun (WGS) entry which is preliminary data.</text>
</comment>
<gene>
    <name evidence="3" type="ORF">MVEN_00056200</name>
</gene>
<dbReference type="PROSITE" id="PS50181">
    <property type="entry name" value="FBOX"/>
    <property type="match status" value="1"/>
</dbReference>
<dbReference type="InterPro" id="IPR036047">
    <property type="entry name" value="F-box-like_dom_sf"/>
</dbReference>
<keyword evidence="4" id="KW-1185">Reference proteome</keyword>
<dbReference type="Pfam" id="PF00646">
    <property type="entry name" value="F-box"/>
    <property type="match status" value="1"/>
</dbReference>
<name>A0A8H7DG81_9AGAR</name>
<dbReference type="Gene3D" id="1.20.1280.50">
    <property type="match status" value="1"/>
</dbReference>
<keyword evidence="1" id="KW-0812">Transmembrane</keyword>
<accession>A0A8H7DG81</accession>
<feature type="domain" description="F-box" evidence="2">
    <location>
        <begin position="129"/>
        <end position="175"/>
    </location>
</feature>
<organism evidence="3 4">
    <name type="scientific">Mycena venus</name>
    <dbReference type="NCBI Taxonomy" id="2733690"/>
    <lineage>
        <taxon>Eukaryota</taxon>
        <taxon>Fungi</taxon>
        <taxon>Dikarya</taxon>
        <taxon>Basidiomycota</taxon>
        <taxon>Agaricomycotina</taxon>
        <taxon>Agaricomycetes</taxon>
        <taxon>Agaricomycetidae</taxon>
        <taxon>Agaricales</taxon>
        <taxon>Marasmiineae</taxon>
        <taxon>Mycenaceae</taxon>
        <taxon>Mycena</taxon>
    </lineage>
</organism>
<reference evidence="3" key="1">
    <citation type="submission" date="2020-05" db="EMBL/GenBank/DDBJ databases">
        <title>Mycena genomes resolve the evolution of fungal bioluminescence.</title>
        <authorList>
            <person name="Tsai I.J."/>
        </authorList>
    </citation>
    <scope>NUCLEOTIDE SEQUENCE</scope>
    <source>
        <strain evidence="3">CCC161011</strain>
    </source>
</reference>
<dbReference type="EMBL" id="JACAZI010000001">
    <property type="protein sequence ID" value="KAF7371982.1"/>
    <property type="molecule type" value="Genomic_DNA"/>
</dbReference>
<proteinExistence type="predicted"/>